<organism evidence="1 2">
    <name type="scientific">Paractinoplanes rhizophilus</name>
    <dbReference type="NCBI Taxonomy" id="1416877"/>
    <lineage>
        <taxon>Bacteria</taxon>
        <taxon>Bacillati</taxon>
        <taxon>Actinomycetota</taxon>
        <taxon>Actinomycetes</taxon>
        <taxon>Micromonosporales</taxon>
        <taxon>Micromonosporaceae</taxon>
        <taxon>Paractinoplanes</taxon>
    </lineage>
</organism>
<gene>
    <name evidence="1" type="ORF">ACFQS1_16730</name>
</gene>
<evidence type="ECO:0000313" key="1">
    <source>
        <dbReference type="EMBL" id="MFC7275636.1"/>
    </source>
</evidence>
<sequence>MADMLGTDRTWRTYDWRDALSIEQGFAEVSFWVEPRQVMCPIDGTVSVRSYYQRLSGGKSARYRWCPSCGHYSGQTVSVPPPPDFAEPVAVDIDTRLPDLLDGLEKAWCAGLLPQAFM</sequence>
<reference evidence="2" key="1">
    <citation type="journal article" date="2019" name="Int. J. Syst. Evol. Microbiol.">
        <title>The Global Catalogue of Microorganisms (GCM) 10K type strain sequencing project: providing services to taxonomists for standard genome sequencing and annotation.</title>
        <authorList>
            <consortium name="The Broad Institute Genomics Platform"/>
            <consortium name="The Broad Institute Genome Sequencing Center for Infectious Disease"/>
            <person name="Wu L."/>
            <person name="Ma J."/>
        </authorList>
    </citation>
    <scope>NUCLEOTIDE SEQUENCE [LARGE SCALE GENOMIC DNA]</scope>
    <source>
        <strain evidence="2">XZYJT-10</strain>
    </source>
</reference>
<name>A0ABW2HV45_9ACTN</name>
<keyword evidence="2" id="KW-1185">Reference proteome</keyword>
<accession>A0ABW2HV45</accession>
<comment type="caution">
    <text evidence="1">The sequence shown here is derived from an EMBL/GenBank/DDBJ whole genome shotgun (WGS) entry which is preliminary data.</text>
</comment>
<dbReference type="Proteomes" id="UP001596548">
    <property type="component" value="Unassembled WGS sequence"/>
</dbReference>
<protein>
    <submittedName>
        <fullName evidence="1">Uncharacterized protein</fullName>
    </submittedName>
</protein>
<proteinExistence type="predicted"/>
<evidence type="ECO:0000313" key="2">
    <source>
        <dbReference type="Proteomes" id="UP001596548"/>
    </source>
</evidence>
<dbReference type="EMBL" id="JBHTBJ010000010">
    <property type="protein sequence ID" value="MFC7275636.1"/>
    <property type="molecule type" value="Genomic_DNA"/>
</dbReference>
<dbReference type="RefSeq" id="WP_378968958.1">
    <property type="nucleotide sequence ID" value="NZ_JBHTBJ010000010.1"/>
</dbReference>